<accession>A0A2H1I7P1</accession>
<name>A0A2H1I7P1_9MICO</name>
<feature type="compositionally biased region" description="Low complexity" evidence="1">
    <location>
        <begin position="44"/>
        <end position="53"/>
    </location>
</feature>
<protein>
    <submittedName>
        <fullName evidence="2">Uncharacterized protein</fullName>
    </submittedName>
</protein>
<feature type="compositionally biased region" description="Basic and acidic residues" evidence="1">
    <location>
        <begin position="85"/>
        <end position="100"/>
    </location>
</feature>
<evidence type="ECO:0000313" key="3">
    <source>
        <dbReference type="Proteomes" id="UP000234342"/>
    </source>
</evidence>
<dbReference type="AlphaFoldDB" id="A0A2H1I7P1"/>
<evidence type="ECO:0000313" key="2">
    <source>
        <dbReference type="EMBL" id="SMX71209.1"/>
    </source>
</evidence>
<feature type="region of interest" description="Disordered" evidence="1">
    <location>
        <begin position="33"/>
        <end position="64"/>
    </location>
</feature>
<sequence>MGSLHHVEELSLRHLASSQCIVEHRNTHVQAVVSGDIDEGPSTSGDGDISDSGNMLRRERSSPDDQICVAPADARPNHFYAPLDRPSDLKRPQESGRNMGEDFISHSATRALLAVTHSICASSDENFQSFEDIAKIVLIH</sequence>
<feature type="region of interest" description="Disordered" evidence="1">
    <location>
        <begin position="76"/>
        <end position="100"/>
    </location>
</feature>
<dbReference type="EMBL" id="FXZE01000002">
    <property type="protein sequence ID" value="SMX71209.1"/>
    <property type="molecule type" value="Genomic_DNA"/>
</dbReference>
<dbReference type="Proteomes" id="UP000234342">
    <property type="component" value="Unassembled WGS sequence"/>
</dbReference>
<keyword evidence="3" id="KW-1185">Reference proteome</keyword>
<evidence type="ECO:0000256" key="1">
    <source>
        <dbReference type="SAM" id="MobiDB-lite"/>
    </source>
</evidence>
<organism evidence="2 3">
    <name type="scientific">Brevibacterium antiquum</name>
    <dbReference type="NCBI Taxonomy" id="234835"/>
    <lineage>
        <taxon>Bacteria</taxon>
        <taxon>Bacillati</taxon>
        <taxon>Actinomycetota</taxon>
        <taxon>Actinomycetes</taxon>
        <taxon>Micrococcales</taxon>
        <taxon>Brevibacteriaceae</taxon>
        <taxon>Brevibacterium</taxon>
    </lineage>
</organism>
<reference evidence="3" key="1">
    <citation type="submission" date="2017-03" db="EMBL/GenBank/DDBJ databases">
        <authorList>
            <person name="Monnet C."/>
        </authorList>
    </citation>
    <scope>NUCLEOTIDE SEQUENCE [LARGE SCALE GENOMIC DNA]</scope>
    <source>
        <strain evidence="3">P10</strain>
    </source>
</reference>
<proteinExistence type="predicted"/>
<gene>
    <name evidence="2" type="ORF">BANT10_00668</name>
</gene>